<dbReference type="OrthoDB" id="10670036at2759"/>
<sequence length="239" mass="25979">MAGLTAFCFGLLSLTCAGSRILTDPLSRSDMPPAAPITPAQARIVSGAKAQIGNAYDASYCFCPIRTVIRLPGGDLHGCRRARPAGGRRRPSSAGSLRHDPALDRYPHKWGLSRPDPNIDHGAFPISPFSSARMENAAEPVTPQTLPAWQPGDIVCWKMPGGGDHIGLISDRRDLRGIPLVIHNLGRCEEQDVLTKLDDCGALSLPGVGTVETYIKRRGGRMNSRQQKHETCLRRLREN</sequence>
<dbReference type="EMBL" id="VXIT01000020">
    <property type="protein sequence ID" value="KAA6407129.1"/>
    <property type="molecule type" value="Genomic_DNA"/>
</dbReference>
<comment type="caution">
    <text evidence="3">The sequence shown here is derived from an EMBL/GenBank/DDBJ whole genome shotgun (WGS) entry which is preliminary data.</text>
</comment>
<proteinExistence type="predicted"/>
<gene>
    <name evidence="3" type="ORF">FRX48_09195</name>
</gene>
<keyword evidence="2" id="KW-0732">Signal</keyword>
<feature type="region of interest" description="Disordered" evidence="1">
    <location>
        <begin position="82"/>
        <end position="102"/>
    </location>
</feature>
<feature type="chain" id="PRO_5024320020" description="DUF1287 domain-containing protein" evidence="2">
    <location>
        <begin position="19"/>
        <end position="239"/>
    </location>
</feature>
<evidence type="ECO:0000256" key="2">
    <source>
        <dbReference type="SAM" id="SignalP"/>
    </source>
</evidence>
<reference evidence="3 4" key="1">
    <citation type="submission" date="2019-09" db="EMBL/GenBank/DDBJ databases">
        <title>The hologenome of the rock-dwelling lichen Lasallia pustulata.</title>
        <authorList>
            <person name="Greshake Tzovaras B."/>
            <person name="Segers F."/>
            <person name="Bicker A."/>
            <person name="Dal Grande F."/>
            <person name="Otte J."/>
            <person name="Hankeln T."/>
            <person name="Schmitt I."/>
            <person name="Ebersberger I."/>
        </authorList>
    </citation>
    <scope>NUCLEOTIDE SEQUENCE [LARGE SCALE GENOMIC DNA]</scope>
    <source>
        <strain evidence="3">A1-1</strain>
    </source>
</reference>
<evidence type="ECO:0000313" key="3">
    <source>
        <dbReference type="EMBL" id="KAA6407129.1"/>
    </source>
</evidence>
<accession>A0A5M8PCT8</accession>
<evidence type="ECO:0000256" key="1">
    <source>
        <dbReference type="SAM" id="MobiDB-lite"/>
    </source>
</evidence>
<dbReference type="Proteomes" id="UP000324767">
    <property type="component" value="Unassembled WGS sequence"/>
</dbReference>
<evidence type="ECO:0000313" key="4">
    <source>
        <dbReference type="Proteomes" id="UP000324767"/>
    </source>
</evidence>
<evidence type="ECO:0008006" key="5">
    <source>
        <dbReference type="Google" id="ProtNLM"/>
    </source>
</evidence>
<dbReference type="InterPro" id="IPR009706">
    <property type="entry name" value="DUF1287"/>
</dbReference>
<name>A0A5M8PCT8_9LECA</name>
<dbReference type="Pfam" id="PF06940">
    <property type="entry name" value="DUF1287"/>
    <property type="match status" value="1"/>
</dbReference>
<organism evidence="3 4">
    <name type="scientific">Lasallia pustulata</name>
    <dbReference type="NCBI Taxonomy" id="136370"/>
    <lineage>
        <taxon>Eukaryota</taxon>
        <taxon>Fungi</taxon>
        <taxon>Dikarya</taxon>
        <taxon>Ascomycota</taxon>
        <taxon>Pezizomycotina</taxon>
        <taxon>Lecanoromycetes</taxon>
        <taxon>OSLEUM clade</taxon>
        <taxon>Umbilicariomycetidae</taxon>
        <taxon>Umbilicariales</taxon>
        <taxon>Umbilicariaceae</taxon>
        <taxon>Lasallia</taxon>
    </lineage>
</organism>
<dbReference type="AlphaFoldDB" id="A0A5M8PCT8"/>
<feature type="compositionally biased region" description="Basic residues" evidence="1">
    <location>
        <begin position="82"/>
        <end position="91"/>
    </location>
</feature>
<feature type="signal peptide" evidence="2">
    <location>
        <begin position="1"/>
        <end position="18"/>
    </location>
</feature>
<protein>
    <recommendedName>
        <fullName evidence="5">DUF1287 domain-containing protein</fullName>
    </recommendedName>
</protein>